<dbReference type="EMBL" id="FNQO01000003">
    <property type="protein sequence ID" value="SEA33013.1"/>
    <property type="molecule type" value="Genomic_DNA"/>
</dbReference>
<name>A0A1H4AA72_9GAMM</name>
<feature type="domain" description="Retropepsin-like aspartic endopeptidase" evidence="1">
    <location>
        <begin position="90"/>
        <end position="226"/>
    </location>
</feature>
<dbReference type="InterPro" id="IPR021109">
    <property type="entry name" value="Peptidase_aspartic_dom_sf"/>
</dbReference>
<dbReference type="PANTHER" id="PTHR38037">
    <property type="entry name" value="ZN_PROTEASE DOMAIN-CONTAINING PROTEIN"/>
    <property type="match status" value="1"/>
</dbReference>
<dbReference type="SUPFAM" id="SSF50630">
    <property type="entry name" value="Acid proteases"/>
    <property type="match status" value="1"/>
</dbReference>
<dbReference type="InterPro" id="IPR008503">
    <property type="entry name" value="Asp_endopeptidase"/>
</dbReference>
<dbReference type="PANTHER" id="PTHR38037:SF2">
    <property type="entry name" value="ATP-DEPENDENT ZINC PROTEASE DOMAIN-CONTAINING PROTEIN-RELATED"/>
    <property type="match status" value="1"/>
</dbReference>
<sequence length="233" mass="25454">MRTFSPLWLLLASQLLVGCESLHFPWEKGAATVIPGTGTVEAPQQAGEGAQCPEPVEVVCAEPEVKVVERVIERRFEKVVEVPVAKDRLVLGAVETVSIEPGGLLFESVIDTGSATSTLGVQELKRFERDGKEWVRLKLAAPDDGSEADATTVELPIKRHIRVVRPGFESQRRPVVEMSLTVGDITHMVEVNLTDSSSSKYPMRVGRNFLKDAAVVDVSRRNVQGEPSTPSNK</sequence>
<gene>
    <name evidence="2" type="ORF">SAMN05216562_2657</name>
</gene>
<dbReference type="OrthoDB" id="8546610at2"/>
<evidence type="ECO:0000259" key="1">
    <source>
        <dbReference type="Pfam" id="PF05618"/>
    </source>
</evidence>
<dbReference type="RefSeq" id="WP_091389338.1">
    <property type="nucleotide sequence ID" value="NZ_FNQO01000003.1"/>
</dbReference>
<dbReference type="STRING" id="658218.SAMN05216562_2657"/>
<dbReference type="PROSITE" id="PS51257">
    <property type="entry name" value="PROKAR_LIPOPROTEIN"/>
    <property type="match status" value="1"/>
</dbReference>
<dbReference type="Pfam" id="PF05618">
    <property type="entry name" value="Zn_protease"/>
    <property type="match status" value="1"/>
</dbReference>
<accession>A0A1H4AA72</accession>
<dbReference type="Proteomes" id="UP000198658">
    <property type="component" value="Unassembled WGS sequence"/>
</dbReference>
<evidence type="ECO:0000313" key="3">
    <source>
        <dbReference type="Proteomes" id="UP000198658"/>
    </source>
</evidence>
<dbReference type="AlphaFoldDB" id="A0A1H4AA72"/>
<keyword evidence="3" id="KW-1185">Reference proteome</keyword>
<reference evidence="3" key="1">
    <citation type="submission" date="2016-10" db="EMBL/GenBank/DDBJ databases">
        <authorList>
            <person name="Varghese N."/>
            <person name="Submissions S."/>
        </authorList>
    </citation>
    <scope>NUCLEOTIDE SEQUENCE [LARGE SCALE GENOMIC DNA]</scope>
    <source>
        <strain evidence="3">CGMCC 1.10657</strain>
    </source>
</reference>
<organism evidence="2 3">
    <name type="scientific">Microbulbifer marinus</name>
    <dbReference type="NCBI Taxonomy" id="658218"/>
    <lineage>
        <taxon>Bacteria</taxon>
        <taxon>Pseudomonadati</taxon>
        <taxon>Pseudomonadota</taxon>
        <taxon>Gammaproteobacteria</taxon>
        <taxon>Cellvibrionales</taxon>
        <taxon>Microbulbiferaceae</taxon>
        <taxon>Microbulbifer</taxon>
    </lineage>
</organism>
<evidence type="ECO:0000313" key="2">
    <source>
        <dbReference type="EMBL" id="SEA33013.1"/>
    </source>
</evidence>
<proteinExistence type="predicted"/>
<protein>
    <submittedName>
        <fullName evidence="2">Uncharacterized conserved protein</fullName>
    </submittedName>
</protein>
<dbReference type="Gene3D" id="2.40.70.10">
    <property type="entry name" value="Acid Proteases"/>
    <property type="match status" value="1"/>
</dbReference>